<keyword evidence="2" id="KW-1185">Reference proteome</keyword>
<dbReference type="RefSeq" id="WP_111947660.1">
    <property type="nucleotide sequence ID" value="NZ_JAAZWO010000009.1"/>
</dbReference>
<reference evidence="1 2" key="1">
    <citation type="submission" date="2020-04" db="EMBL/GenBank/DDBJ databases">
        <title>Genomic insights into acetone-butanol-ethanol (ABE) fermentation by sequencing solventogenic clostridia strains.</title>
        <authorList>
            <person name="Brown S."/>
        </authorList>
    </citation>
    <scope>NUCLEOTIDE SEQUENCE [LARGE SCALE GENOMIC DNA]</scope>
    <source>
        <strain evidence="1 2">DJ011</strain>
    </source>
</reference>
<gene>
    <name evidence="1" type="ORF">HGG79_09475</name>
</gene>
<organism evidence="1 2">
    <name type="scientific">Clostridium tetanomorphum</name>
    <dbReference type="NCBI Taxonomy" id="1553"/>
    <lineage>
        <taxon>Bacteria</taxon>
        <taxon>Bacillati</taxon>
        <taxon>Bacillota</taxon>
        <taxon>Clostridia</taxon>
        <taxon>Eubacteriales</taxon>
        <taxon>Clostridiaceae</taxon>
        <taxon>Clostridium</taxon>
    </lineage>
</organism>
<sequence length="150" mass="17981">MKELLTTISKKIYDEFQYPAYIENLDEGIKRPSFFIYIINNTQEDRNRWTYEDRTLIQIVYFSSLDSNNNPKKLEQIDVMEKLKKLFSTLFIKAGDEIVNILGIDVDYTEDKDIFLQLNLSKIGFREDEWNRIHKNVDKMKEINIRESEV</sequence>
<protein>
    <submittedName>
        <fullName evidence="1">Uncharacterized protein</fullName>
    </submittedName>
</protein>
<evidence type="ECO:0000313" key="1">
    <source>
        <dbReference type="EMBL" id="MBC2398004.1"/>
    </source>
</evidence>
<comment type="caution">
    <text evidence="1">The sequence shown here is derived from an EMBL/GenBank/DDBJ whole genome shotgun (WGS) entry which is preliminary data.</text>
</comment>
<name>A0A923J0R6_CLOTT</name>
<dbReference type="EMBL" id="JAAZWO010000009">
    <property type="protein sequence ID" value="MBC2398004.1"/>
    <property type="molecule type" value="Genomic_DNA"/>
</dbReference>
<accession>A0A923J0R6</accession>
<dbReference type="InterPro" id="IPR049254">
    <property type="entry name" value="Phage_tail_terminator"/>
</dbReference>
<dbReference type="Proteomes" id="UP000563151">
    <property type="component" value="Unassembled WGS sequence"/>
</dbReference>
<proteinExistence type="predicted"/>
<dbReference type="Pfam" id="PF20765">
    <property type="entry name" value="Phage_tail_terminator_8"/>
    <property type="match status" value="1"/>
</dbReference>
<dbReference type="AlphaFoldDB" id="A0A923J0R6"/>
<evidence type="ECO:0000313" key="2">
    <source>
        <dbReference type="Proteomes" id="UP000563151"/>
    </source>
</evidence>